<proteinExistence type="predicted"/>
<sequence>MRAPFLVTRRPARARVTVSPGGTAGAVRAGWWGVGTRRAKQAGERSPDADETRPRARRCQGFRPLLSRHELAPGRRALSATARRGPATE</sequence>
<dbReference type="Proteomes" id="UP001152519">
    <property type="component" value="Unassembled WGS sequence"/>
</dbReference>
<dbReference type="GO" id="GO:0004526">
    <property type="term" value="F:ribonuclease P activity"/>
    <property type="evidence" value="ECO:0007669"/>
    <property type="project" value="UniProtKB-EC"/>
</dbReference>
<feature type="region of interest" description="Disordered" evidence="1">
    <location>
        <begin position="36"/>
        <end position="89"/>
    </location>
</feature>
<dbReference type="AlphaFoldDB" id="A0A9W4EBJ3"/>
<keyword evidence="3" id="KW-1185">Reference proteome</keyword>
<evidence type="ECO:0000256" key="1">
    <source>
        <dbReference type="SAM" id="MobiDB-lite"/>
    </source>
</evidence>
<reference evidence="2" key="1">
    <citation type="submission" date="2021-05" db="EMBL/GenBank/DDBJ databases">
        <authorList>
            <person name="Arsene-Ploetze F."/>
        </authorList>
    </citation>
    <scope>NUCLEOTIDE SEQUENCE</scope>
    <source>
        <strain evidence="2">DSM 42138</strain>
    </source>
</reference>
<protein>
    <submittedName>
        <fullName evidence="2">Ribonucleases P/MRP protein subunit POP1</fullName>
        <ecNumber evidence="2">3.1.26.5</ecNumber>
    </submittedName>
</protein>
<accession>A0A9W4EBJ3</accession>
<evidence type="ECO:0000313" key="3">
    <source>
        <dbReference type="Proteomes" id="UP001152519"/>
    </source>
</evidence>
<dbReference type="EMBL" id="CAJSLV010000114">
    <property type="protein sequence ID" value="CAG6398866.1"/>
    <property type="molecule type" value="Genomic_DNA"/>
</dbReference>
<evidence type="ECO:0000313" key="2">
    <source>
        <dbReference type="EMBL" id="CAG6398866.1"/>
    </source>
</evidence>
<comment type="caution">
    <text evidence="2">The sequence shown here is derived from an EMBL/GenBank/DDBJ whole genome shotgun (WGS) entry which is preliminary data.</text>
</comment>
<dbReference type="EC" id="3.1.26.5" evidence="2"/>
<gene>
    <name evidence="2" type="ORF">SCOCK_80021</name>
</gene>
<name>A0A9W4EBJ3_9ACTN</name>
<feature type="compositionally biased region" description="Basic and acidic residues" evidence="1">
    <location>
        <begin position="41"/>
        <end position="54"/>
    </location>
</feature>
<organism evidence="2 3">
    <name type="scientific">Actinacidiphila cocklensis</name>
    <dbReference type="NCBI Taxonomy" id="887465"/>
    <lineage>
        <taxon>Bacteria</taxon>
        <taxon>Bacillati</taxon>
        <taxon>Actinomycetota</taxon>
        <taxon>Actinomycetes</taxon>
        <taxon>Kitasatosporales</taxon>
        <taxon>Streptomycetaceae</taxon>
        <taxon>Actinacidiphila</taxon>
    </lineage>
</organism>
<keyword evidence="2" id="KW-0378">Hydrolase</keyword>